<reference evidence="8" key="2">
    <citation type="submission" date="2019-10" db="EMBL/GenBank/DDBJ databases">
        <authorList>
            <consortium name="NCBI Pathogen Detection Project"/>
        </authorList>
    </citation>
    <scope>NUCLEOTIDE SEQUENCE</scope>
    <source>
        <strain evidence="8">Salmonella enterica</strain>
    </source>
</reference>
<dbReference type="Pfam" id="PF13974">
    <property type="entry name" value="YebO"/>
    <property type="match status" value="1"/>
</dbReference>
<dbReference type="AlphaFoldDB" id="A0A5X0WAJ3"/>
<gene>
    <name evidence="8" type="ORF">GBX42_23645</name>
</gene>
<keyword evidence="6 7" id="KW-0472">Membrane</keyword>
<evidence type="ECO:0000256" key="5">
    <source>
        <dbReference type="ARBA" id="ARBA00022989"/>
    </source>
</evidence>
<evidence type="ECO:0000256" key="7">
    <source>
        <dbReference type="SAM" id="Phobius"/>
    </source>
</evidence>
<feature type="transmembrane region" description="Helical" evidence="7">
    <location>
        <begin position="6"/>
        <end position="24"/>
    </location>
</feature>
<evidence type="ECO:0000313" key="8">
    <source>
        <dbReference type="EMBL" id="HAB4152147.1"/>
    </source>
</evidence>
<comment type="subcellular location">
    <subcellularLocation>
        <location evidence="1">Cell membrane</location>
        <topology evidence="1">Single-pass membrane protein</topology>
    </subcellularLocation>
</comment>
<proteinExistence type="predicted"/>
<name>A0A5X0WAJ3_SALIN</name>
<evidence type="ECO:0000256" key="1">
    <source>
        <dbReference type="ARBA" id="ARBA00004162"/>
    </source>
</evidence>
<comment type="caution">
    <text evidence="8">The sequence shown here is derived from an EMBL/GenBank/DDBJ whole genome shotgun (WGS) entry which is preliminary data.</text>
</comment>
<dbReference type="EMBL" id="DAAGQM010000029">
    <property type="protein sequence ID" value="HAB4152147.1"/>
    <property type="molecule type" value="Genomic_DNA"/>
</dbReference>
<keyword evidence="5 7" id="KW-1133">Transmembrane helix</keyword>
<evidence type="ECO:0000256" key="3">
    <source>
        <dbReference type="ARBA" id="ARBA00022475"/>
    </source>
</evidence>
<keyword evidence="3" id="KW-1003">Cell membrane</keyword>
<dbReference type="InterPro" id="IPR025594">
    <property type="entry name" value="YebO"/>
</dbReference>
<accession>A0A5X0WAJ3</accession>
<keyword evidence="4 7" id="KW-0812">Transmembrane</keyword>
<organism evidence="8">
    <name type="scientific">Salmonella infantis</name>
    <dbReference type="NCBI Taxonomy" id="595"/>
    <lineage>
        <taxon>Bacteria</taxon>
        <taxon>Pseudomonadati</taxon>
        <taxon>Pseudomonadota</taxon>
        <taxon>Gammaproteobacteria</taxon>
        <taxon>Enterobacterales</taxon>
        <taxon>Enterobacteriaceae</taxon>
        <taxon>Salmonella</taxon>
    </lineage>
</organism>
<evidence type="ECO:0000256" key="4">
    <source>
        <dbReference type="ARBA" id="ARBA00022692"/>
    </source>
</evidence>
<sequence>MEPLVVVFGIFGWLINLIVIFYLLRFSTRANEQVEALKEINKKQDAQIDLLIQVAHQRKDCL</sequence>
<protein>
    <recommendedName>
        <fullName evidence="2">Uncharacterized protein YebO</fullName>
    </recommendedName>
</protein>
<dbReference type="GO" id="GO:0005886">
    <property type="term" value="C:plasma membrane"/>
    <property type="evidence" value="ECO:0007669"/>
    <property type="project" value="UniProtKB-SubCell"/>
</dbReference>
<evidence type="ECO:0000256" key="6">
    <source>
        <dbReference type="ARBA" id="ARBA00023136"/>
    </source>
</evidence>
<reference evidence="8" key="1">
    <citation type="journal article" date="2018" name="Genome Biol.">
        <title>SKESA: strategic k-mer extension for scrupulous assemblies.</title>
        <authorList>
            <person name="Souvorov A."/>
            <person name="Agarwala R."/>
            <person name="Lipman D.J."/>
        </authorList>
    </citation>
    <scope>NUCLEOTIDE SEQUENCE</scope>
    <source>
        <strain evidence="8">Salmonella enterica</strain>
    </source>
</reference>
<evidence type="ECO:0000256" key="2">
    <source>
        <dbReference type="ARBA" id="ARBA00015648"/>
    </source>
</evidence>